<keyword evidence="3" id="KW-1185">Reference proteome</keyword>
<reference evidence="2 3" key="1">
    <citation type="submission" date="2019-01" db="EMBL/GenBank/DDBJ databases">
        <title>Geovibrio thiophilus DSM 11263, complete genome.</title>
        <authorList>
            <person name="Spring S."/>
            <person name="Bunk B."/>
            <person name="Sproer C."/>
        </authorList>
    </citation>
    <scope>NUCLEOTIDE SEQUENCE [LARGE SCALE GENOMIC DNA]</scope>
    <source>
        <strain evidence="2 3">DSM 11263</strain>
    </source>
</reference>
<dbReference type="AlphaFoldDB" id="A0A3R5XXM6"/>
<dbReference type="SMART" id="SM00260">
    <property type="entry name" value="CheW"/>
    <property type="match status" value="1"/>
</dbReference>
<dbReference type="GO" id="GO:0006935">
    <property type="term" value="P:chemotaxis"/>
    <property type="evidence" value="ECO:0007669"/>
    <property type="project" value="InterPro"/>
</dbReference>
<evidence type="ECO:0000313" key="3">
    <source>
        <dbReference type="Proteomes" id="UP000287502"/>
    </source>
</evidence>
<dbReference type="Gene3D" id="2.30.30.40">
    <property type="entry name" value="SH3 Domains"/>
    <property type="match status" value="1"/>
</dbReference>
<name>A0A3R5XXM6_9BACT</name>
<dbReference type="PANTHER" id="PTHR22617">
    <property type="entry name" value="CHEMOTAXIS SENSOR HISTIDINE KINASE-RELATED"/>
    <property type="match status" value="1"/>
</dbReference>
<dbReference type="InterPro" id="IPR039315">
    <property type="entry name" value="CheW"/>
</dbReference>
<gene>
    <name evidence="2" type="ORF">EP073_07630</name>
</gene>
<dbReference type="Proteomes" id="UP000287502">
    <property type="component" value="Chromosome"/>
</dbReference>
<dbReference type="GO" id="GO:0005829">
    <property type="term" value="C:cytosol"/>
    <property type="evidence" value="ECO:0007669"/>
    <property type="project" value="TreeGrafter"/>
</dbReference>
<accession>A0A3R5XXM6</accession>
<dbReference type="Pfam" id="PF01584">
    <property type="entry name" value="CheW"/>
    <property type="match status" value="1"/>
</dbReference>
<evidence type="ECO:0000259" key="1">
    <source>
        <dbReference type="PROSITE" id="PS50851"/>
    </source>
</evidence>
<dbReference type="PROSITE" id="PS50851">
    <property type="entry name" value="CHEW"/>
    <property type="match status" value="1"/>
</dbReference>
<dbReference type="SUPFAM" id="SSF50341">
    <property type="entry name" value="CheW-like"/>
    <property type="match status" value="1"/>
</dbReference>
<dbReference type="EMBL" id="CP035108">
    <property type="protein sequence ID" value="QAR33274.1"/>
    <property type="molecule type" value="Genomic_DNA"/>
</dbReference>
<sequence length="150" mass="16526">MAEMRQIVSLMLSGEKYGINIMDIEEILRMMDITKVPKAPAFVEGIINLRGQVIPIVDLRKKLGIAVPEESGQTRIINVNIKGKKIGFVVDCVDEVLRLDPEVIDKAPGASTGTNSGYIDGVARTRHGMIIILDVHKIFNPNEANVLSYL</sequence>
<dbReference type="KEGG" id="gtl:EP073_07630"/>
<dbReference type="CDD" id="cd00732">
    <property type="entry name" value="CheW"/>
    <property type="match status" value="1"/>
</dbReference>
<dbReference type="InterPro" id="IPR002545">
    <property type="entry name" value="CheW-lke_dom"/>
</dbReference>
<dbReference type="RefSeq" id="WP_128466560.1">
    <property type="nucleotide sequence ID" value="NZ_CP035108.1"/>
</dbReference>
<dbReference type="Gene3D" id="2.40.50.180">
    <property type="entry name" value="CheA-289, Domain 4"/>
    <property type="match status" value="1"/>
</dbReference>
<dbReference type="GO" id="GO:0007165">
    <property type="term" value="P:signal transduction"/>
    <property type="evidence" value="ECO:0007669"/>
    <property type="project" value="InterPro"/>
</dbReference>
<organism evidence="2 3">
    <name type="scientific">Geovibrio thiophilus</name>
    <dbReference type="NCBI Taxonomy" id="139438"/>
    <lineage>
        <taxon>Bacteria</taxon>
        <taxon>Pseudomonadati</taxon>
        <taxon>Deferribacterota</taxon>
        <taxon>Deferribacteres</taxon>
        <taxon>Deferribacterales</taxon>
        <taxon>Geovibrionaceae</taxon>
        <taxon>Geovibrio</taxon>
    </lineage>
</organism>
<dbReference type="InterPro" id="IPR036061">
    <property type="entry name" value="CheW-like_dom_sf"/>
</dbReference>
<dbReference type="OrthoDB" id="9794382at2"/>
<protein>
    <submittedName>
        <fullName evidence="2">Chemotaxis protein CheW</fullName>
    </submittedName>
</protein>
<feature type="domain" description="CheW-like" evidence="1">
    <location>
        <begin position="4"/>
        <end position="144"/>
    </location>
</feature>
<proteinExistence type="predicted"/>
<evidence type="ECO:0000313" key="2">
    <source>
        <dbReference type="EMBL" id="QAR33274.1"/>
    </source>
</evidence>
<dbReference type="PANTHER" id="PTHR22617:SF23">
    <property type="entry name" value="CHEMOTAXIS PROTEIN CHEW"/>
    <property type="match status" value="1"/>
</dbReference>